<protein>
    <submittedName>
        <fullName evidence="7">Transcriptional regulator, GntR family with aminotransferase domain</fullName>
    </submittedName>
</protein>
<dbReference type="SMART" id="SM00345">
    <property type="entry name" value="HTH_GNTR"/>
    <property type="match status" value="1"/>
</dbReference>
<name>F2K3X3_MARM1</name>
<dbReference type="AlphaFoldDB" id="F2K3X3"/>
<keyword evidence="7" id="KW-0032">Aminotransferase</keyword>
<sequence>MSESKYYEIARELEKLIDVGHYPEGSKLPTHRELAKEYSTTAVTVAKAYKLLAEQGDIESFVGRGSFVKSKSHLKQAIHSQHVENEWNFSILQPCFSHHLDALYRQLGQCVREPFSPSLFGYIEDTGCLNHKECGMKWMQHYGLQVRSPEQVLLTNGAQHALSTLIELYSKPGDCIAVEALTYPGLTSIIKALGRRAIGVEMDELGMTPSSLDSICLSENPSLVIAVPSHQNPTAITMPLQRRKEIANIVQKHTVWLLEDDLYSFLNTDVIAPISNFVPEKSFYITSLSKAISPGMRCGFVKVPQSQVQRLSSYIRTMVWHISPITFEVSARLIQSGAAFKLAESQKMIATHRQALARDILDSEILSSQNSSYHIWLTLPDEWEAHEFSMTAKERGMMVSEGHFFHYDDKAINAVRLSLMAIPEEQHLIEGLHSLKRLLDQRRTS</sequence>
<evidence type="ECO:0000256" key="2">
    <source>
        <dbReference type="ARBA" id="ARBA00022898"/>
    </source>
</evidence>
<dbReference type="SUPFAM" id="SSF53383">
    <property type="entry name" value="PLP-dependent transferases"/>
    <property type="match status" value="1"/>
</dbReference>
<dbReference type="PROSITE" id="PS50949">
    <property type="entry name" value="HTH_GNTR"/>
    <property type="match status" value="1"/>
</dbReference>
<dbReference type="InterPro" id="IPR015421">
    <property type="entry name" value="PyrdxlP-dep_Trfase_major"/>
</dbReference>
<dbReference type="InterPro" id="IPR015424">
    <property type="entry name" value="PyrdxlP-dep_Trfase"/>
</dbReference>
<keyword evidence="7" id="KW-0808">Transferase</keyword>
<dbReference type="OrthoDB" id="9804020at2"/>
<dbReference type="Gene3D" id="3.90.1150.10">
    <property type="entry name" value="Aspartate Aminotransferase, domain 1"/>
    <property type="match status" value="1"/>
</dbReference>
<reference evidence="7 8" key="1">
    <citation type="journal article" date="2012" name="Stand. Genomic Sci.">
        <title>Complete genome sequence of the melanogenic marine bacterium Marinomonas mediterranea type strain (MMB-1(T)).</title>
        <authorList>
            <person name="Lucas-Elio P."/>
            <person name="Goodwin L."/>
            <person name="Woyke T."/>
            <person name="Pitluck S."/>
            <person name="Nolan M."/>
            <person name="Kyrpides N.C."/>
            <person name="Detter J.C."/>
            <person name="Copeland A."/>
            <person name="Teshima H."/>
            <person name="Bruce D."/>
            <person name="Detter C."/>
            <person name="Tapia R."/>
            <person name="Han S."/>
            <person name="Land M.L."/>
            <person name="Ivanova N."/>
            <person name="Mikhailova N."/>
            <person name="Johnston A.W."/>
            <person name="Sanchez-Amat A."/>
        </authorList>
    </citation>
    <scope>NUCLEOTIDE SEQUENCE [LARGE SCALE GENOMIC DNA]</scope>
    <source>
        <strain evidence="8">ATCC 700492 / JCM 21426 / NBRC 103028 / MMB-1</strain>
    </source>
</reference>
<dbReference type="PATRIC" id="fig|717774.3.peg.989"/>
<evidence type="ECO:0000256" key="1">
    <source>
        <dbReference type="ARBA" id="ARBA00005384"/>
    </source>
</evidence>
<dbReference type="CDD" id="cd00609">
    <property type="entry name" value="AAT_like"/>
    <property type="match status" value="1"/>
</dbReference>
<gene>
    <name evidence="7" type="ordered locus">Marme_0947</name>
</gene>
<feature type="domain" description="HTH gntR-type" evidence="6">
    <location>
        <begin position="3"/>
        <end position="71"/>
    </location>
</feature>
<dbReference type="PANTHER" id="PTHR46577:SF1">
    <property type="entry name" value="HTH-TYPE TRANSCRIPTIONAL REGULATORY PROTEIN GABR"/>
    <property type="match status" value="1"/>
</dbReference>
<dbReference type="GO" id="GO:0003700">
    <property type="term" value="F:DNA-binding transcription factor activity"/>
    <property type="evidence" value="ECO:0007669"/>
    <property type="project" value="InterPro"/>
</dbReference>
<evidence type="ECO:0000313" key="7">
    <source>
        <dbReference type="EMBL" id="ADZ90222.1"/>
    </source>
</evidence>
<evidence type="ECO:0000256" key="4">
    <source>
        <dbReference type="ARBA" id="ARBA00023125"/>
    </source>
</evidence>
<dbReference type="PANTHER" id="PTHR46577">
    <property type="entry name" value="HTH-TYPE TRANSCRIPTIONAL REGULATORY PROTEIN GABR"/>
    <property type="match status" value="1"/>
</dbReference>
<dbReference type="InterPro" id="IPR015422">
    <property type="entry name" value="PyrdxlP-dep_Trfase_small"/>
</dbReference>
<dbReference type="GO" id="GO:0008483">
    <property type="term" value="F:transaminase activity"/>
    <property type="evidence" value="ECO:0007669"/>
    <property type="project" value="UniProtKB-KW"/>
</dbReference>
<dbReference type="InterPro" id="IPR036390">
    <property type="entry name" value="WH_DNA-bd_sf"/>
</dbReference>
<dbReference type="Proteomes" id="UP000001062">
    <property type="component" value="Chromosome"/>
</dbReference>
<evidence type="ECO:0000256" key="3">
    <source>
        <dbReference type="ARBA" id="ARBA00023015"/>
    </source>
</evidence>
<dbReference type="STRING" id="717774.Marme_0947"/>
<dbReference type="RefSeq" id="WP_013660127.1">
    <property type="nucleotide sequence ID" value="NC_015276.1"/>
</dbReference>
<keyword evidence="2" id="KW-0663">Pyridoxal phosphate</keyword>
<dbReference type="GO" id="GO:0003677">
    <property type="term" value="F:DNA binding"/>
    <property type="evidence" value="ECO:0007669"/>
    <property type="project" value="UniProtKB-KW"/>
</dbReference>
<keyword evidence="5" id="KW-0804">Transcription</keyword>
<proteinExistence type="inferred from homology"/>
<dbReference type="HOGENOM" id="CLU_017584_0_0_6"/>
<dbReference type="Gene3D" id="1.10.10.10">
    <property type="entry name" value="Winged helix-like DNA-binding domain superfamily/Winged helix DNA-binding domain"/>
    <property type="match status" value="1"/>
</dbReference>
<dbReference type="InterPro" id="IPR004839">
    <property type="entry name" value="Aminotransferase_I/II_large"/>
</dbReference>
<dbReference type="KEGG" id="mme:Marme_0947"/>
<evidence type="ECO:0000259" key="6">
    <source>
        <dbReference type="PROSITE" id="PS50949"/>
    </source>
</evidence>
<dbReference type="CDD" id="cd07377">
    <property type="entry name" value="WHTH_GntR"/>
    <property type="match status" value="1"/>
</dbReference>
<dbReference type="SUPFAM" id="SSF46785">
    <property type="entry name" value="Winged helix' DNA-binding domain"/>
    <property type="match status" value="1"/>
</dbReference>
<keyword evidence="4" id="KW-0238">DNA-binding</keyword>
<keyword evidence="3" id="KW-0805">Transcription regulation</keyword>
<dbReference type="eggNOG" id="COG1167">
    <property type="taxonomic scope" value="Bacteria"/>
</dbReference>
<keyword evidence="8" id="KW-1185">Reference proteome</keyword>
<organism evidence="7 8">
    <name type="scientific">Marinomonas mediterranea (strain ATCC 700492 / JCM 21426 / NBRC 103028 / MMB-1)</name>
    <dbReference type="NCBI Taxonomy" id="717774"/>
    <lineage>
        <taxon>Bacteria</taxon>
        <taxon>Pseudomonadati</taxon>
        <taxon>Pseudomonadota</taxon>
        <taxon>Gammaproteobacteria</taxon>
        <taxon>Oceanospirillales</taxon>
        <taxon>Oceanospirillaceae</taxon>
        <taxon>Marinomonas</taxon>
    </lineage>
</organism>
<dbReference type="Gene3D" id="3.40.640.10">
    <property type="entry name" value="Type I PLP-dependent aspartate aminotransferase-like (Major domain)"/>
    <property type="match status" value="1"/>
</dbReference>
<evidence type="ECO:0000313" key="8">
    <source>
        <dbReference type="Proteomes" id="UP000001062"/>
    </source>
</evidence>
<dbReference type="EMBL" id="CP002583">
    <property type="protein sequence ID" value="ADZ90222.1"/>
    <property type="molecule type" value="Genomic_DNA"/>
</dbReference>
<dbReference type="Pfam" id="PF00392">
    <property type="entry name" value="GntR"/>
    <property type="match status" value="1"/>
</dbReference>
<dbReference type="Pfam" id="PF00155">
    <property type="entry name" value="Aminotran_1_2"/>
    <property type="match status" value="1"/>
</dbReference>
<accession>F2K3X3</accession>
<dbReference type="GO" id="GO:0030170">
    <property type="term" value="F:pyridoxal phosphate binding"/>
    <property type="evidence" value="ECO:0007669"/>
    <property type="project" value="InterPro"/>
</dbReference>
<comment type="similarity">
    <text evidence="1">In the C-terminal section; belongs to the class-I pyridoxal-phosphate-dependent aminotransferase family.</text>
</comment>
<dbReference type="InterPro" id="IPR051446">
    <property type="entry name" value="HTH_trans_reg/aminotransferase"/>
</dbReference>
<evidence type="ECO:0000256" key="5">
    <source>
        <dbReference type="ARBA" id="ARBA00023163"/>
    </source>
</evidence>
<dbReference type="InterPro" id="IPR036388">
    <property type="entry name" value="WH-like_DNA-bd_sf"/>
</dbReference>
<dbReference type="InterPro" id="IPR000524">
    <property type="entry name" value="Tscrpt_reg_HTH_GntR"/>
</dbReference>